<evidence type="ECO:0000256" key="17">
    <source>
        <dbReference type="RuleBase" id="RU004357"/>
    </source>
</evidence>
<feature type="domain" description="Cadherin" evidence="22">
    <location>
        <begin position="1743"/>
        <end position="1848"/>
    </location>
</feature>
<dbReference type="PROSITE" id="PS50026">
    <property type="entry name" value="EGF_3"/>
    <property type="match status" value="2"/>
</dbReference>
<dbReference type="CDD" id="cd00053">
    <property type="entry name" value="EGF"/>
    <property type="match status" value="1"/>
</dbReference>
<feature type="domain" description="Cadherin" evidence="22">
    <location>
        <begin position="946"/>
        <end position="1055"/>
    </location>
</feature>
<dbReference type="Gene3D" id="2.10.25.10">
    <property type="entry name" value="Laminin"/>
    <property type="match status" value="2"/>
</dbReference>
<comment type="caution">
    <text evidence="23">The sequence shown here is derived from an EMBL/GenBank/DDBJ whole genome shotgun (WGS) entry which is preliminary data.</text>
</comment>
<feature type="domain" description="EGF-like" evidence="21">
    <location>
        <begin position="2282"/>
        <end position="2319"/>
    </location>
</feature>
<feature type="domain" description="Cadherin" evidence="22">
    <location>
        <begin position="715"/>
        <end position="831"/>
    </location>
</feature>
<dbReference type="GO" id="GO:0008013">
    <property type="term" value="F:beta-catenin binding"/>
    <property type="evidence" value="ECO:0007669"/>
    <property type="project" value="TreeGrafter"/>
</dbReference>
<feature type="transmembrane region" description="Helical" evidence="18">
    <location>
        <begin position="2960"/>
        <end position="2982"/>
    </location>
</feature>
<feature type="domain" description="Cadherin" evidence="22">
    <location>
        <begin position="835"/>
        <end position="945"/>
    </location>
</feature>
<feature type="domain" description="Laminin G" evidence="20">
    <location>
        <begin position="2321"/>
        <end position="2554"/>
    </location>
</feature>
<protein>
    <submittedName>
        <fullName evidence="23">Neural-cadherin isoform X7</fullName>
    </submittedName>
</protein>
<evidence type="ECO:0000256" key="15">
    <source>
        <dbReference type="PROSITE-ProRule" id="PRU00076"/>
    </source>
</evidence>
<dbReference type="SMART" id="SM00181">
    <property type="entry name" value="EGF"/>
    <property type="match status" value="3"/>
</dbReference>
<evidence type="ECO:0000256" key="14">
    <source>
        <dbReference type="PROSITE-ProRule" id="PRU00043"/>
    </source>
</evidence>
<dbReference type="Pfam" id="PF02210">
    <property type="entry name" value="Laminin_G_2"/>
    <property type="match status" value="2"/>
</dbReference>
<feature type="domain" description="Cadherin" evidence="22">
    <location>
        <begin position="496"/>
        <end position="604"/>
    </location>
</feature>
<reference evidence="23 24" key="1">
    <citation type="journal article" date="2018" name="Sci. Rep.">
        <title>Genomic signatures of local adaptation to the degree of environmental predictability in rotifers.</title>
        <authorList>
            <person name="Franch-Gras L."/>
            <person name="Hahn C."/>
            <person name="Garcia-Roger E.M."/>
            <person name="Carmona M.J."/>
            <person name="Serra M."/>
            <person name="Gomez A."/>
        </authorList>
    </citation>
    <scope>NUCLEOTIDE SEQUENCE [LARGE SCALE GENOMIC DNA]</scope>
    <source>
        <strain evidence="23">HYR1</strain>
    </source>
</reference>
<feature type="domain" description="Cadherin" evidence="22">
    <location>
        <begin position="1848"/>
        <end position="1999"/>
    </location>
</feature>
<dbReference type="SUPFAM" id="SSF49313">
    <property type="entry name" value="Cadherin-like"/>
    <property type="match status" value="14"/>
</dbReference>
<dbReference type="EMBL" id="REGN01000902">
    <property type="protein sequence ID" value="RNA38220.1"/>
    <property type="molecule type" value="Genomic_DNA"/>
</dbReference>
<dbReference type="InterPro" id="IPR015919">
    <property type="entry name" value="Cadherin-like_sf"/>
</dbReference>
<dbReference type="PANTHER" id="PTHR24027">
    <property type="entry name" value="CADHERIN-23"/>
    <property type="match status" value="1"/>
</dbReference>
<feature type="domain" description="Cadherin" evidence="22">
    <location>
        <begin position="1173"/>
        <end position="1285"/>
    </location>
</feature>
<evidence type="ECO:0000256" key="19">
    <source>
        <dbReference type="SAM" id="SignalP"/>
    </source>
</evidence>
<evidence type="ECO:0000256" key="7">
    <source>
        <dbReference type="ARBA" id="ARBA00022737"/>
    </source>
</evidence>
<dbReference type="PROSITE" id="PS00232">
    <property type="entry name" value="CADHERIN_1"/>
    <property type="match status" value="6"/>
</dbReference>
<dbReference type="InterPro" id="IPR001791">
    <property type="entry name" value="Laminin_G"/>
</dbReference>
<feature type="domain" description="Cadherin" evidence="22">
    <location>
        <begin position="378"/>
        <end position="495"/>
    </location>
</feature>
<feature type="chain" id="PRO_5018074076" evidence="19">
    <location>
        <begin position="19"/>
        <end position="3194"/>
    </location>
</feature>
<evidence type="ECO:0000256" key="5">
    <source>
        <dbReference type="ARBA" id="ARBA00022723"/>
    </source>
</evidence>
<dbReference type="PROSITE" id="PS50268">
    <property type="entry name" value="CADHERIN_2"/>
    <property type="match status" value="15"/>
</dbReference>
<dbReference type="GO" id="GO:0045296">
    <property type="term" value="F:cadherin binding"/>
    <property type="evidence" value="ECO:0007669"/>
    <property type="project" value="TreeGrafter"/>
</dbReference>
<evidence type="ECO:0000259" key="20">
    <source>
        <dbReference type="PROSITE" id="PS50025"/>
    </source>
</evidence>
<evidence type="ECO:0000256" key="13">
    <source>
        <dbReference type="ARBA" id="ARBA00023180"/>
    </source>
</evidence>
<dbReference type="PROSITE" id="PS00022">
    <property type="entry name" value="EGF_1"/>
    <property type="match status" value="2"/>
</dbReference>
<feature type="disulfide bond" evidence="15">
    <location>
        <begin position="2586"/>
        <end position="2595"/>
    </location>
</feature>
<feature type="domain" description="Cadherin" evidence="22">
    <location>
        <begin position="1505"/>
        <end position="1613"/>
    </location>
</feature>
<dbReference type="PANTHER" id="PTHR24027:SF422">
    <property type="entry name" value="CADHERIN DOMAIN-CONTAINING PROTEIN"/>
    <property type="match status" value="1"/>
</dbReference>
<dbReference type="Gene3D" id="2.60.40.60">
    <property type="entry name" value="Cadherins"/>
    <property type="match status" value="14"/>
</dbReference>
<dbReference type="Gene3D" id="4.10.900.10">
    <property type="entry name" value="TCF3-CBD (Catenin binding domain)"/>
    <property type="match status" value="1"/>
</dbReference>
<organism evidence="23 24">
    <name type="scientific">Brachionus plicatilis</name>
    <name type="common">Marine rotifer</name>
    <name type="synonym">Brachionus muelleri</name>
    <dbReference type="NCBI Taxonomy" id="10195"/>
    <lineage>
        <taxon>Eukaryota</taxon>
        <taxon>Metazoa</taxon>
        <taxon>Spiralia</taxon>
        <taxon>Gnathifera</taxon>
        <taxon>Rotifera</taxon>
        <taxon>Eurotatoria</taxon>
        <taxon>Monogononta</taxon>
        <taxon>Pseudotrocha</taxon>
        <taxon>Ploima</taxon>
        <taxon>Brachionidae</taxon>
        <taxon>Brachionus</taxon>
    </lineage>
</organism>
<evidence type="ECO:0000313" key="23">
    <source>
        <dbReference type="EMBL" id="RNA38220.1"/>
    </source>
</evidence>
<feature type="domain" description="Cadherin" evidence="22">
    <location>
        <begin position="1389"/>
        <end position="1504"/>
    </location>
</feature>
<evidence type="ECO:0000256" key="18">
    <source>
        <dbReference type="SAM" id="Phobius"/>
    </source>
</evidence>
<keyword evidence="3 15" id="KW-0245">EGF-like domain</keyword>
<feature type="domain" description="Cadherin" evidence="22">
    <location>
        <begin position="1061"/>
        <end position="1172"/>
    </location>
</feature>
<dbReference type="InterPro" id="IPR000233">
    <property type="entry name" value="Cadherin_Y-type_LIR"/>
</dbReference>
<gene>
    <name evidence="23" type="ORF">BpHYR1_005935</name>
</gene>
<feature type="domain" description="EGF-like" evidence="21">
    <location>
        <begin position="2557"/>
        <end position="2596"/>
    </location>
</feature>
<dbReference type="Pfam" id="PF00028">
    <property type="entry name" value="Cadherin"/>
    <property type="match status" value="8"/>
</dbReference>
<dbReference type="InterPro" id="IPR039808">
    <property type="entry name" value="Cadherin"/>
</dbReference>
<feature type="domain" description="Cadherin" evidence="22">
    <location>
        <begin position="1286"/>
        <end position="1387"/>
    </location>
</feature>
<dbReference type="InterPro" id="IPR013320">
    <property type="entry name" value="ConA-like_dom_sf"/>
</dbReference>
<evidence type="ECO:0000256" key="8">
    <source>
        <dbReference type="ARBA" id="ARBA00022837"/>
    </source>
</evidence>
<dbReference type="GO" id="GO:0016342">
    <property type="term" value="C:catenin complex"/>
    <property type="evidence" value="ECO:0007669"/>
    <property type="project" value="TreeGrafter"/>
</dbReference>
<feature type="domain" description="Cadherin" evidence="22">
    <location>
        <begin position="302"/>
        <end position="374"/>
    </location>
</feature>
<keyword evidence="10 18" id="KW-1133">Transmembrane helix</keyword>
<dbReference type="Pfam" id="PF24811">
    <property type="entry name" value="Ig_Shg"/>
    <property type="match status" value="1"/>
</dbReference>
<name>A0A3M7SRG0_BRAPC</name>
<dbReference type="FunFam" id="2.60.40.60:FF:000021">
    <property type="entry name" value="FAT atypical cadherin 1"/>
    <property type="match status" value="1"/>
</dbReference>
<dbReference type="FunFam" id="2.60.40.60:FF:000058">
    <property type="entry name" value="FAT atypical cadherin 3"/>
    <property type="match status" value="2"/>
</dbReference>
<comment type="caution">
    <text evidence="15">Lacks conserved residue(s) required for the propagation of feature annotation.</text>
</comment>
<dbReference type="InterPro" id="IPR002126">
    <property type="entry name" value="Cadherin-like_dom"/>
</dbReference>
<dbReference type="PROSITE" id="PS50025">
    <property type="entry name" value="LAM_G_DOMAIN"/>
    <property type="match status" value="2"/>
</dbReference>
<keyword evidence="5" id="KW-0479">Metal-binding</keyword>
<comment type="subcellular location">
    <subcellularLocation>
        <location evidence="1 16">Cell membrane</location>
        <topology evidence="1 16">Single-pass type I membrane protein</topology>
    </subcellularLocation>
</comment>
<evidence type="ECO:0000259" key="21">
    <source>
        <dbReference type="PROSITE" id="PS50026"/>
    </source>
</evidence>
<dbReference type="Pfam" id="PF01049">
    <property type="entry name" value="CADH_Y-type_LIR"/>
    <property type="match status" value="1"/>
</dbReference>
<dbReference type="Gene3D" id="2.60.120.200">
    <property type="match status" value="2"/>
</dbReference>
<proteinExistence type="predicted"/>
<evidence type="ECO:0000256" key="2">
    <source>
        <dbReference type="ARBA" id="ARBA00022475"/>
    </source>
</evidence>
<keyword evidence="13" id="KW-0325">Glycoprotein</keyword>
<evidence type="ECO:0000256" key="6">
    <source>
        <dbReference type="ARBA" id="ARBA00022729"/>
    </source>
</evidence>
<keyword evidence="2" id="KW-1003">Cell membrane</keyword>
<evidence type="ECO:0000256" key="4">
    <source>
        <dbReference type="ARBA" id="ARBA00022692"/>
    </source>
</evidence>
<dbReference type="FunFam" id="2.60.40.60:FF:000123">
    <property type="entry name" value="Protocadherin beta 4"/>
    <property type="match status" value="1"/>
</dbReference>
<dbReference type="Proteomes" id="UP000276133">
    <property type="component" value="Unassembled WGS sequence"/>
</dbReference>
<evidence type="ECO:0000259" key="22">
    <source>
        <dbReference type="PROSITE" id="PS50268"/>
    </source>
</evidence>
<dbReference type="PROSITE" id="PS01186">
    <property type="entry name" value="EGF_2"/>
    <property type="match status" value="2"/>
</dbReference>
<keyword evidence="24" id="KW-1185">Reference proteome</keyword>
<feature type="domain" description="Cadherin" evidence="22">
    <location>
        <begin position="1614"/>
        <end position="1742"/>
    </location>
</feature>
<dbReference type="InterPro" id="IPR027397">
    <property type="entry name" value="Catenin-bd_sf"/>
</dbReference>
<dbReference type="SMART" id="SM00282">
    <property type="entry name" value="LamG"/>
    <property type="match status" value="2"/>
</dbReference>
<dbReference type="SUPFAM" id="SSF49899">
    <property type="entry name" value="Concanavalin A-like lectins/glucanases"/>
    <property type="match status" value="2"/>
</dbReference>
<feature type="domain" description="Laminin G" evidence="20">
    <location>
        <begin position="2606"/>
        <end position="2810"/>
    </location>
</feature>
<comment type="function">
    <text evidence="17">Cadherins are calcium-dependent cell adhesion proteins.</text>
</comment>
<evidence type="ECO:0000256" key="12">
    <source>
        <dbReference type="ARBA" id="ARBA00023157"/>
    </source>
</evidence>
<dbReference type="FunFam" id="2.60.40.60:FF:000032">
    <property type="entry name" value="FAT atypical cadherin 1"/>
    <property type="match status" value="1"/>
</dbReference>
<dbReference type="GO" id="GO:0007156">
    <property type="term" value="P:homophilic cell adhesion via plasma membrane adhesion molecules"/>
    <property type="evidence" value="ECO:0007669"/>
    <property type="project" value="InterPro"/>
</dbReference>
<evidence type="ECO:0000256" key="3">
    <source>
        <dbReference type="ARBA" id="ARBA00022536"/>
    </source>
</evidence>
<dbReference type="OrthoDB" id="6079678at2759"/>
<keyword evidence="7" id="KW-0677">Repeat</keyword>
<keyword evidence="12 15" id="KW-1015">Disulfide bond</keyword>
<dbReference type="CDD" id="cd00110">
    <property type="entry name" value="LamG"/>
    <property type="match status" value="2"/>
</dbReference>
<keyword evidence="11 18" id="KW-0472">Membrane</keyword>
<dbReference type="SMART" id="SM00112">
    <property type="entry name" value="CA"/>
    <property type="match status" value="13"/>
</dbReference>
<dbReference type="Pfam" id="PF00008">
    <property type="entry name" value="EGF"/>
    <property type="match status" value="1"/>
</dbReference>
<feature type="domain" description="Cadherin" evidence="22">
    <location>
        <begin position="607"/>
        <end position="714"/>
    </location>
</feature>
<keyword evidence="9 16" id="KW-0130">Cell adhesion</keyword>
<evidence type="ECO:0000256" key="11">
    <source>
        <dbReference type="ARBA" id="ARBA00023136"/>
    </source>
</evidence>
<dbReference type="STRING" id="10195.A0A3M7SRG0"/>
<dbReference type="InterPro" id="IPR000742">
    <property type="entry name" value="EGF"/>
</dbReference>
<keyword evidence="8 14" id="KW-0106">Calcium</keyword>
<sequence length="3194" mass="361468">MSTRIIFLALSIVYFVVADECFTYKRLSVDDLNEHPIEIELNAASTICQSFTKRIKAIYTLHLKNVSSELYDESLFEFQLNSENRVEFLVKKTQIIDQLIDATFVFDLNLTCDLVIDFYQPNIESFIDDLTALVNLNRAQSFLFTQTHSTLTHIKMDKLLTRPDSNAYSVVCLKCDINNKELSSVNMSISEHVLVLQVEQFSRSDLVYNDVILLVEQSKTRLYLVVRVFRPNSHLDHLVFNLEEKRQKRYSNPLMYMQSAAHLSSMPSSNFNMLKTAQLAITEETVGLQTKLKIYDFVWMDYQINASNYVKERIQLIAPDNPILNITRPFDYELGGPMHTFQIVFTRKIDKRVVKDIKPINIKVIDVNDEPPVWKMDEPVPYTAVVERDPRPGQLVFEFVAEDPDSQSHIVYTLHSKSPNTTRLTMKEGKIYTVAGPPFQFDTYKILVSAHDAKAANVLHSASPFSHVHIDTLRNNTQEIFAELTISVGKKAPQFYQSEYKVNISESAPIGHSVVEMRAKSFNPDALNKKHLRYSLETRHGQSAEFSIYSENGTVILARKVDYETDKREFNLVVRVTEQSGWLLSSSARLTVYIEDHNDNSPQFTLSEYVRTKPVAEDIEADTFIIQVEVQDRDSGANGEIEWQVSDANFYIRPYSSAQSKRARIYNAGTLDFEIPQHMYRFDVVGCDRGEPRLCASAKVSVPVSNVNDEKPKFDQKVILATLDENVPPGAYVTTVQASDGDGDRIFFSLKDQSAPFEINRESGIVKVKVDRQIDPKEDYYNLTVYAEDDGSCCCLSSHRAVDSNCKVKTNREEATLVIKIRDINDHAPKFYECDNYSRLAQVQEEMAVGTKVIQVEAIDADKGENGQVEYEILSTHNERNQPFRIDAATGLITTNVVFDRESNNKYNEYSITVKAKDKGKPHPLSDACSFRIKILDINDHAPFFYETEYKLSIKYNAQPGHNIHRLIASDADSGKNAEIKYRIETGSAQTARYADHFGVDESTGMISLRKALSPSVPQPIVFTLIAQDQGEPALSSSVVVSLSFADRDNEPPKWLAETEKRFERVVRIPEAISLNQVVETLDAESNYAPNSKLIFDFSPRPQPESFIIQQDKIPGTNRYRGKIIVYQPLDAETQNFYELHVRVQNAAAQPMEITGLVRVEILDSNDNMPLFTSPTYLANVSENSPPNTYVTKVTAVDKDISAPNNLVVYSINEPDASRKFQIDPYTGNITTRVVLDREQTKVYFIDISACDSAMSDRPNMNSPNCRTANVRIDVADTNDNAPYFNYSLYEASVVENSERGTPIITIQANDLDENAQLRYLIADGNDQNVFGVRESIGEIYVANNAKLDYEMFEYFYLTLTVSDGIHNASCKVTISLLDVNDNPPQFTQVPPYEIELIEEDLSFPRVILKINATDGDTKRPNTIVYKINYNYTQNASTFRPFSIDEHTGEIILDEKLDRDYPNGRPVWSFNVIASDEGGLKGCMDSTAVVNVRLTDINDNAPVFDRPPYLGHIMENSAPATLIMTVTANDYDDPSMGHNAVLRYQIAENKKFGNMDVFSINETSGQIFQNIKLDREQIDKYTIEVCATDGGGKRGCGQVTIYVDDANDQPPQFQSNTYTETIDEDFGIGERVIIVTASDKDIGVNAELSYGLRSECLVRNSIYTGNDQLDCVDGVREPIYFKVDTEREVNSGFVKLAKAVNFDPPDYHRLFKLNVSVSDGVHLNYTTVFVNIADVNDEAPQFFQPVKNVPVYESIAPFSVITNFSARDLDTNEMNRRFSYSLDRESDGSHQFSIDQYGNLYNLEPLDRELKDKYILRVFAIDEGYPPQTGIATLNLEVLDVNDNYPVFADHYAPVLMENSEPHQFVSSIRAKDLDSPDNGPPYSFEFPDKLNVWPDRKNAKFNLTYVFDQINGDNHANVFSLSQFDREGKDCAFGHGNHGNNQGQLKDEYEIENQCKVIRVPVLMRDSGRPPLSGINYLRVTIGDVNDNLHYSGIKKIVVYDYKGSVSKRVNMIGNVYAEDKDDWDASDKQFKFVPHTDDLIRTYFDLVENVNDLKYSEHFSLPGSIILKAGVPPGDYQFTVSVTDLTRPKYEAQMATVFVSVKKLSEDLVKNSGSFRLSGISVERYVETRYSRDGKSFLSRIQSYLAQDVFNLASDDNLIFFSLMTHGHKSADTVDFRYSAHGSPVFTTQKLNGLLAHHRKHFEHFLLQLHTNIRLTTIGIDECAESERKCKDSGCHTRTIYSNRPSLVNANATSFVGVHAVERHECACKSLQGYSFESMIGRSCSDANYCLNGGMCIKSGSVQKCQCPRGFDGPRCQKTMRSFNSSGGFAWLPSLPQCQHLALSFEFITSNSQGMLFYNGPINSHQQGSGPADPTRYQQDFIALQMDRGRLVFQIKQGLHAKTHSYLLNNHNRTLNDENWHRVDIYKTGFKYRITIDRCLHSISSSSSSSSVFDSPQAKVAHKSSTGQTLVFVNGCEHELQVQIHDLFINSNQYYPLQIGGLYDKNSAPKTLDYKGNFVGCVRNLKVNGELYDLQIDTHRVQGFHMNSVSHCPRADRHCSVMNSTNYCLNGVCDANFRRSECVCKPGYRGAQCELKTLAFDFQTPGINKRAGSYLKYRYVYKSDGRNSAYDLYLKQHTKIQLMFRTRENTTDRAQTLFQITSPNRAQYVYLEIVDNVVQFRFDIGGGESAVSIQSVRVNDGKWHYVKAHRYGREASVVLDDGEGLNMNYTFGLPNGAKEMDVDRDSIFLGAKVVQIKVSGYEISRDYHDSCMMDVRFDGKPLPYLAIEEQEYEDIAIKMESVNVNDGCKSEDYCKGIFCPSNQKCVDKWRLGECQCPKGQFLNGTKCQNLNDCQLCYHQGTKYCEKYDNNQIIAYENFQNGYYEPGAKATVGDYPPDNWYIARELGVESREANKIWRVSDDDSLEASAFRCVCKKGFFGQYCNAQASRRAAVFISPEAISIIVLCIIMSLFLILAFIVYARTKSPTPKHYMLGVDPHDEVRETIINYVEEGCPDVDQSSYDISRLAKPLDPTGSMSSHPLVSNSLNISDGSTAVDGDFPPAIPRQRPPLQEMNYIRRDVPPVTHITGLKAQRPQNNEVGDFINTKLREIDNDPVQPPYDSLQEYAYEGEGSIYGSTLSALEINKLDDSTLIKGKKEDNLDSDLEQMKNWGPKFSKISTIYGLVSDEETNEEK</sequence>
<keyword evidence="6 19" id="KW-0732">Signal</keyword>
<evidence type="ECO:0000256" key="9">
    <source>
        <dbReference type="ARBA" id="ARBA00022889"/>
    </source>
</evidence>
<dbReference type="GO" id="GO:0005509">
    <property type="term" value="F:calcium ion binding"/>
    <property type="evidence" value="ECO:0007669"/>
    <property type="project" value="UniProtKB-UniRule"/>
</dbReference>
<evidence type="ECO:0000256" key="1">
    <source>
        <dbReference type="ARBA" id="ARBA00004251"/>
    </source>
</evidence>
<dbReference type="FunFam" id="2.60.40.60:FF:000092">
    <property type="entry name" value="Protocadherin 8"/>
    <property type="match status" value="1"/>
</dbReference>
<keyword evidence="4 16" id="KW-0812">Transmembrane</keyword>
<dbReference type="PRINTS" id="PR00205">
    <property type="entry name" value="CADHERIN"/>
</dbReference>
<evidence type="ECO:0000313" key="24">
    <source>
        <dbReference type="Proteomes" id="UP000276133"/>
    </source>
</evidence>
<evidence type="ECO:0000256" key="10">
    <source>
        <dbReference type="ARBA" id="ARBA00022989"/>
    </source>
</evidence>
<feature type="disulfide bond" evidence="15">
    <location>
        <begin position="2309"/>
        <end position="2318"/>
    </location>
</feature>
<dbReference type="FunFam" id="2.60.40.60:FF:000024">
    <property type="entry name" value="FAT atypical cadherin 3"/>
    <property type="match status" value="1"/>
</dbReference>
<accession>A0A3M7SRG0</accession>
<evidence type="ECO:0000256" key="16">
    <source>
        <dbReference type="RuleBase" id="RU003318"/>
    </source>
</evidence>
<dbReference type="InterPro" id="IPR020894">
    <property type="entry name" value="Cadherin_CS"/>
</dbReference>
<dbReference type="GO" id="GO:0016477">
    <property type="term" value="P:cell migration"/>
    <property type="evidence" value="ECO:0007669"/>
    <property type="project" value="TreeGrafter"/>
</dbReference>
<dbReference type="CDD" id="cd11304">
    <property type="entry name" value="Cadherin_repeat"/>
    <property type="match status" value="14"/>
</dbReference>
<feature type="signal peptide" evidence="19">
    <location>
        <begin position="1"/>
        <end position="18"/>
    </location>
</feature>
<dbReference type="InterPro" id="IPR056370">
    <property type="entry name" value="Shg-like_Ig-like"/>
</dbReference>